<dbReference type="InterPro" id="IPR052534">
    <property type="entry name" value="Extracell_DNA_Util/SecSys_Comp"/>
</dbReference>
<gene>
    <name evidence="2" type="ORF">EVG15_02265</name>
</gene>
<feature type="transmembrane region" description="Helical" evidence="1">
    <location>
        <begin position="25"/>
        <end position="46"/>
    </location>
</feature>
<evidence type="ECO:0008006" key="4">
    <source>
        <dbReference type="Google" id="ProtNLM"/>
    </source>
</evidence>
<organism evidence="2 3">
    <name type="scientific">Candidatus Acididesulfobacter diazotrophicus</name>
    <dbReference type="NCBI Taxonomy" id="2597226"/>
    <lineage>
        <taxon>Bacteria</taxon>
        <taxon>Deltaproteobacteria</taxon>
        <taxon>Candidatus Acidulodesulfobacterales</taxon>
        <taxon>Candidatus Acididesulfobacter</taxon>
    </lineage>
</organism>
<dbReference type="EMBL" id="SGBB01000002">
    <property type="protein sequence ID" value="RZD19282.1"/>
    <property type="molecule type" value="Genomic_DNA"/>
</dbReference>
<keyword evidence="1" id="KW-0812">Transmembrane</keyword>
<evidence type="ECO:0000313" key="2">
    <source>
        <dbReference type="EMBL" id="RZD19282.1"/>
    </source>
</evidence>
<evidence type="ECO:0000256" key="1">
    <source>
        <dbReference type="SAM" id="Phobius"/>
    </source>
</evidence>
<proteinExistence type="predicted"/>
<accession>A0A519BPT6</accession>
<reference evidence="2 3" key="1">
    <citation type="journal article" date="2019" name="ISME J.">
        <title>Insights into ecological role of a new deltaproteobacterial order Candidatus Acidulodesulfobacterales by metagenomics and metatranscriptomics.</title>
        <authorList>
            <person name="Tan S."/>
            <person name="Liu J."/>
            <person name="Fang Y."/>
            <person name="Hedlund B.P."/>
            <person name="Lian Z.H."/>
            <person name="Huang L.Y."/>
            <person name="Li J.T."/>
            <person name="Huang L.N."/>
            <person name="Li W.J."/>
            <person name="Jiang H.C."/>
            <person name="Dong H.L."/>
            <person name="Shu W.S."/>
        </authorList>
    </citation>
    <scope>NUCLEOTIDE SEQUENCE [LARGE SCALE GENOMIC DNA]</scope>
    <source>
        <strain evidence="2">AP1</strain>
    </source>
</reference>
<keyword evidence="1" id="KW-1133">Transmembrane helix</keyword>
<comment type="caution">
    <text evidence="2">The sequence shown here is derived from an EMBL/GenBank/DDBJ whole genome shotgun (WGS) entry which is preliminary data.</text>
</comment>
<dbReference type="Pfam" id="PF05137">
    <property type="entry name" value="PilN"/>
    <property type="match status" value="1"/>
</dbReference>
<name>A0A519BPT6_9DELT</name>
<dbReference type="PANTHER" id="PTHR40278">
    <property type="entry name" value="DNA UTILIZATION PROTEIN HOFN"/>
    <property type="match status" value="1"/>
</dbReference>
<evidence type="ECO:0000313" key="3">
    <source>
        <dbReference type="Proteomes" id="UP000319296"/>
    </source>
</evidence>
<dbReference type="PANTHER" id="PTHR40278:SF1">
    <property type="entry name" value="DNA UTILIZATION PROTEIN HOFN"/>
    <property type="match status" value="1"/>
</dbReference>
<dbReference type="Proteomes" id="UP000319296">
    <property type="component" value="Unassembled WGS sequence"/>
</dbReference>
<sequence>MIIKINLNKKQKSKKIKVHIEKSNIISFIPYVIVPIVAAVAVIYFMQSFVQNKINNVMNNISSYNSKISVLMPKVQKVVEIRKVQSQMLQKVNIIKTLKKEQQGPIGYTFSLTSAIPKFAWLSSLKSDNGNISISGVALDGQVVSMFMKKIKKTGFFHSINLVQTAETKKQDLKLQNFSFTMKSKYKKPKNIIKKPIAKRP</sequence>
<protein>
    <recommendedName>
        <fullName evidence="4">PilN domain-containing protein</fullName>
    </recommendedName>
</protein>
<keyword evidence="1" id="KW-0472">Membrane</keyword>
<dbReference type="InterPro" id="IPR007813">
    <property type="entry name" value="PilN"/>
</dbReference>
<dbReference type="AlphaFoldDB" id="A0A519BPT6"/>